<name>A0ABY6Z8T0_9BACL</name>
<sequence length="77" mass="8716">MENVCCRPRSRSNRSYSSREVLAILRADGWVIKHQVGSHIQLVHPNKPGKTTVPHPERDLDPKTVRSIGKQTGITFK</sequence>
<dbReference type="InterPro" id="IPR038570">
    <property type="entry name" value="HicA_sf"/>
</dbReference>
<keyword evidence="3" id="KW-0540">Nuclease</keyword>
<keyword evidence="7" id="KW-0346">Stress response</keyword>
<keyword evidence="4" id="KW-0255">Endonuclease</keyword>
<dbReference type="EMBL" id="CP104064">
    <property type="protein sequence ID" value="WAH39130.1"/>
    <property type="molecule type" value="Genomic_DNA"/>
</dbReference>
<dbReference type="Proteomes" id="UP001164803">
    <property type="component" value="Chromosome"/>
</dbReference>
<proteinExistence type="inferred from homology"/>
<dbReference type="Pfam" id="PF07927">
    <property type="entry name" value="HicA_toxin"/>
    <property type="match status" value="1"/>
</dbReference>
<keyword evidence="10" id="KW-1185">Reference proteome</keyword>
<feature type="region of interest" description="Disordered" evidence="8">
    <location>
        <begin position="42"/>
        <end position="63"/>
    </location>
</feature>
<protein>
    <submittedName>
        <fullName evidence="9">Type II toxin-antitoxin system HicA family toxin</fullName>
    </submittedName>
</protein>
<evidence type="ECO:0000256" key="3">
    <source>
        <dbReference type="ARBA" id="ARBA00022722"/>
    </source>
</evidence>
<evidence type="ECO:0000256" key="4">
    <source>
        <dbReference type="ARBA" id="ARBA00022759"/>
    </source>
</evidence>
<keyword evidence="6" id="KW-0694">RNA-binding</keyword>
<dbReference type="Gene3D" id="3.30.920.30">
    <property type="entry name" value="Hypothetical protein"/>
    <property type="match status" value="1"/>
</dbReference>
<evidence type="ECO:0000256" key="1">
    <source>
        <dbReference type="ARBA" id="ARBA00006620"/>
    </source>
</evidence>
<keyword evidence="2" id="KW-1277">Toxin-antitoxin system</keyword>
<keyword evidence="5" id="KW-0378">Hydrolase</keyword>
<evidence type="ECO:0000313" key="10">
    <source>
        <dbReference type="Proteomes" id="UP001164803"/>
    </source>
</evidence>
<evidence type="ECO:0000256" key="8">
    <source>
        <dbReference type="SAM" id="MobiDB-lite"/>
    </source>
</evidence>
<dbReference type="InterPro" id="IPR012933">
    <property type="entry name" value="HicA_mRNA_interferase"/>
</dbReference>
<comment type="similarity">
    <text evidence="1">Belongs to the HicA mRNA interferase family.</text>
</comment>
<evidence type="ECO:0000256" key="6">
    <source>
        <dbReference type="ARBA" id="ARBA00022884"/>
    </source>
</evidence>
<reference evidence="9" key="1">
    <citation type="submission" date="2022-08" db="EMBL/GenBank/DDBJ databases">
        <title>Alicyclobacillus dauci DSM2870, complete genome.</title>
        <authorList>
            <person name="Wang Q."/>
            <person name="Cai R."/>
            <person name="Wang Z."/>
        </authorList>
    </citation>
    <scope>NUCLEOTIDE SEQUENCE</scope>
    <source>
        <strain evidence="9">DSM 28700</strain>
    </source>
</reference>
<evidence type="ECO:0000256" key="7">
    <source>
        <dbReference type="ARBA" id="ARBA00023016"/>
    </source>
</evidence>
<dbReference type="SUPFAM" id="SSF54786">
    <property type="entry name" value="YcfA/nrd intein domain"/>
    <property type="match status" value="1"/>
</dbReference>
<accession>A0ABY6Z8T0</accession>
<evidence type="ECO:0000256" key="5">
    <source>
        <dbReference type="ARBA" id="ARBA00022801"/>
    </source>
</evidence>
<organism evidence="9 10">
    <name type="scientific">Alicyclobacillus dauci</name>
    <dbReference type="NCBI Taxonomy" id="1475485"/>
    <lineage>
        <taxon>Bacteria</taxon>
        <taxon>Bacillati</taxon>
        <taxon>Bacillota</taxon>
        <taxon>Bacilli</taxon>
        <taxon>Bacillales</taxon>
        <taxon>Alicyclobacillaceae</taxon>
        <taxon>Alicyclobacillus</taxon>
    </lineage>
</organism>
<evidence type="ECO:0000313" key="9">
    <source>
        <dbReference type="EMBL" id="WAH39130.1"/>
    </source>
</evidence>
<evidence type="ECO:0000256" key="2">
    <source>
        <dbReference type="ARBA" id="ARBA00022649"/>
    </source>
</evidence>
<gene>
    <name evidence="9" type="ORF">NZD86_04280</name>
</gene>